<dbReference type="PROSITE" id="PS01125">
    <property type="entry name" value="ROK"/>
    <property type="match status" value="1"/>
</dbReference>
<dbReference type="SUPFAM" id="SSF53067">
    <property type="entry name" value="Actin-like ATPase domain"/>
    <property type="match status" value="1"/>
</dbReference>
<protein>
    <submittedName>
        <fullName evidence="2">ROK family protein</fullName>
    </submittedName>
</protein>
<dbReference type="EMBL" id="CP157390">
    <property type="protein sequence ID" value="XBM47364.1"/>
    <property type="molecule type" value="Genomic_DNA"/>
</dbReference>
<dbReference type="RefSeq" id="WP_348787337.1">
    <property type="nucleotide sequence ID" value="NZ_CP157390.1"/>
</dbReference>
<dbReference type="InterPro" id="IPR000600">
    <property type="entry name" value="ROK"/>
</dbReference>
<comment type="similarity">
    <text evidence="1">Belongs to the ROK (NagC/XylR) family.</text>
</comment>
<name>A0AAU7G9L5_9MICO</name>
<dbReference type="PANTHER" id="PTHR18964">
    <property type="entry name" value="ROK (REPRESSOR, ORF, KINASE) FAMILY"/>
    <property type="match status" value="1"/>
</dbReference>
<organism evidence="2">
    <name type="scientific">Leifsonia sp. NPDC080035</name>
    <dbReference type="NCBI Taxonomy" id="3143936"/>
    <lineage>
        <taxon>Bacteria</taxon>
        <taxon>Bacillati</taxon>
        <taxon>Actinomycetota</taxon>
        <taxon>Actinomycetes</taxon>
        <taxon>Micrococcales</taxon>
        <taxon>Microbacteriaceae</taxon>
        <taxon>Leifsonia</taxon>
    </lineage>
</organism>
<reference evidence="2" key="1">
    <citation type="submission" date="2024-05" db="EMBL/GenBank/DDBJ databases">
        <title>The Natural Products Discovery Center: Release of the First 8490 Sequenced Strains for Exploring Actinobacteria Biosynthetic Diversity.</title>
        <authorList>
            <person name="Kalkreuter E."/>
            <person name="Kautsar S.A."/>
            <person name="Yang D."/>
            <person name="Bader C.D."/>
            <person name="Teijaro C.N."/>
            <person name="Fluegel L."/>
            <person name="Davis C.M."/>
            <person name="Simpson J.R."/>
            <person name="Lauterbach L."/>
            <person name="Steele A.D."/>
            <person name="Gui C."/>
            <person name="Meng S."/>
            <person name="Li G."/>
            <person name="Viehrig K."/>
            <person name="Ye F."/>
            <person name="Su P."/>
            <person name="Kiefer A.F."/>
            <person name="Nichols A."/>
            <person name="Cepeda A.J."/>
            <person name="Yan W."/>
            <person name="Fan B."/>
            <person name="Jiang Y."/>
            <person name="Adhikari A."/>
            <person name="Zheng C.-J."/>
            <person name="Schuster L."/>
            <person name="Cowan T.M."/>
            <person name="Smanski M.J."/>
            <person name="Chevrette M.G."/>
            <person name="de Carvalho L.P.S."/>
            <person name="Shen B."/>
        </authorList>
    </citation>
    <scope>NUCLEOTIDE SEQUENCE</scope>
    <source>
        <strain evidence="2">NPDC080035</strain>
    </source>
</reference>
<dbReference type="Pfam" id="PF00480">
    <property type="entry name" value="ROK"/>
    <property type="match status" value="1"/>
</dbReference>
<dbReference type="InterPro" id="IPR043129">
    <property type="entry name" value="ATPase_NBD"/>
</dbReference>
<dbReference type="Gene3D" id="3.30.420.40">
    <property type="match status" value="2"/>
</dbReference>
<evidence type="ECO:0000256" key="1">
    <source>
        <dbReference type="ARBA" id="ARBA00006479"/>
    </source>
</evidence>
<evidence type="ECO:0000313" key="2">
    <source>
        <dbReference type="EMBL" id="XBM47364.1"/>
    </source>
</evidence>
<sequence length="308" mass="30378">MTGTPSTTSAIGVDIGGTKLAVAAVDDSGALVTPVSTRPTPAAAGPAAIVATLQSMVEEVARAASLPGSVPVGVGSAGVLAPGGRVLSATDAIAGWAGFELRAELEAALGRSVRALNDVHAAALGELRFGAARGVRSFLMATVGTGLGGALVLDGRLRTGRTGTAGSLGHIAASGRPPARCTCGQTGHLEAYVSGPALEAAYRARSGVARSLRDLGALREEDPVAAEVIRDGAETLGRGLADALNLVDVECVVVGGGVAELGAPYLDIVARAMHDGALPGPSSAPLIRARLGTRATLVGAAAHALDPD</sequence>
<dbReference type="InterPro" id="IPR049874">
    <property type="entry name" value="ROK_cs"/>
</dbReference>
<dbReference type="PANTHER" id="PTHR18964:SF169">
    <property type="entry name" value="N-ACETYLMANNOSAMINE KINASE"/>
    <property type="match status" value="1"/>
</dbReference>
<accession>A0AAU7G9L5</accession>
<dbReference type="AlphaFoldDB" id="A0AAU7G9L5"/>
<proteinExistence type="inferred from homology"/>
<gene>
    <name evidence="2" type="ORF">AAME72_14915</name>
</gene>